<dbReference type="PANTHER" id="PTHR47214:SF3">
    <property type="entry name" value="TRANSCRIPTION FACTOR AS1"/>
    <property type="match status" value="1"/>
</dbReference>
<organism evidence="1 2">
    <name type="scientific">Capsicum annuum</name>
    <name type="common">Capsicum pepper</name>
    <dbReference type="NCBI Taxonomy" id="4072"/>
    <lineage>
        <taxon>Eukaryota</taxon>
        <taxon>Viridiplantae</taxon>
        <taxon>Streptophyta</taxon>
        <taxon>Embryophyta</taxon>
        <taxon>Tracheophyta</taxon>
        <taxon>Spermatophyta</taxon>
        <taxon>Magnoliopsida</taxon>
        <taxon>eudicotyledons</taxon>
        <taxon>Gunneridae</taxon>
        <taxon>Pentapetalae</taxon>
        <taxon>asterids</taxon>
        <taxon>lamiids</taxon>
        <taxon>Solanales</taxon>
        <taxon>Solanaceae</taxon>
        <taxon>Solanoideae</taxon>
        <taxon>Capsiceae</taxon>
        <taxon>Capsicum</taxon>
    </lineage>
</organism>
<dbReference type="STRING" id="4072.A0A2G2YR23"/>
<comment type="caution">
    <text evidence="1">The sequence shown here is derived from an EMBL/GenBank/DDBJ whole genome shotgun (WGS) entry which is preliminary data.</text>
</comment>
<reference evidence="1 2" key="1">
    <citation type="journal article" date="2014" name="Nat. Genet.">
        <title>Genome sequence of the hot pepper provides insights into the evolution of pungency in Capsicum species.</title>
        <authorList>
            <person name="Kim S."/>
            <person name="Park M."/>
            <person name="Yeom S.I."/>
            <person name="Kim Y.M."/>
            <person name="Lee J.M."/>
            <person name="Lee H.A."/>
            <person name="Seo E."/>
            <person name="Choi J."/>
            <person name="Cheong K."/>
            <person name="Kim K.T."/>
            <person name="Jung K."/>
            <person name="Lee G.W."/>
            <person name="Oh S.K."/>
            <person name="Bae C."/>
            <person name="Kim S.B."/>
            <person name="Lee H.Y."/>
            <person name="Kim S.Y."/>
            <person name="Kim M.S."/>
            <person name="Kang B.C."/>
            <person name="Jo Y.D."/>
            <person name="Yang H.B."/>
            <person name="Jeong H.J."/>
            <person name="Kang W.H."/>
            <person name="Kwon J.K."/>
            <person name="Shin C."/>
            <person name="Lim J.Y."/>
            <person name="Park J.H."/>
            <person name="Huh J.H."/>
            <person name="Kim J.S."/>
            <person name="Kim B.D."/>
            <person name="Cohen O."/>
            <person name="Paran I."/>
            <person name="Suh M.C."/>
            <person name="Lee S.B."/>
            <person name="Kim Y.K."/>
            <person name="Shin Y."/>
            <person name="Noh S.J."/>
            <person name="Park J."/>
            <person name="Seo Y.S."/>
            <person name="Kwon S.Y."/>
            <person name="Kim H.A."/>
            <person name="Park J.M."/>
            <person name="Kim H.J."/>
            <person name="Choi S.B."/>
            <person name="Bosland P.W."/>
            <person name="Reeves G."/>
            <person name="Jo S.H."/>
            <person name="Lee B.W."/>
            <person name="Cho H.T."/>
            <person name="Choi H.S."/>
            <person name="Lee M.S."/>
            <person name="Yu Y."/>
            <person name="Do Choi Y."/>
            <person name="Park B.S."/>
            <person name="van Deynze A."/>
            <person name="Ashrafi H."/>
            <person name="Hill T."/>
            <person name="Kim W.T."/>
            <person name="Pai H.S."/>
            <person name="Ahn H.K."/>
            <person name="Yeam I."/>
            <person name="Giovannoni J.J."/>
            <person name="Rose J.K."/>
            <person name="Sorensen I."/>
            <person name="Lee S.J."/>
            <person name="Kim R.W."/>
            <person name="Choi I.Y."/>
            <person name="Choi B.S."/>
            <person name="Lim J.S."/>
            <person name="Lee Y.H."/>
            <person name="Choi D."/>
        </authorList>
    </citation>
    <scope>NUCLEOTIDE SEQUENCE [LARGE SCALE GENOMIC DNA]</scope>
    <source>
        <strain evidence="2">cv. CM334</strain>
    </source>
</reference>
<dbReference type="PANTHER" id="PTHR47214">
    <property type="entry name" value="PROTEIN ROUGH SHEATH 2 HOMOLOG"/>
    <property type="match status" value="1"/>
</dbReference>
<gene>
    <name evidence="1" type="ORF">T459_22978</name>
</gene>
<dbReference type="AlphaFoldDB" id="A0A2G2YR23"/>
<evidence type="ECO:0000313" key="2">
    <source>
        <dbReference type="Proteomes" id="UP000222542"/>
    </source>
</evidence>
<evidence type="ECO:0000313" key="1">
    <source>
        <dbReference type="EMBL" id="PHT72193.1"/>
    </source>
</evidence>
<dbReference type="Gramene" id="PHT72193">
    <property type="protein sequence ID" value="PHT72193"/>
    <property type="gene ID" value="T459_22978"/>
</dbReference>
<proteinExistence type="predicted"/>
<reference evidence="1 2" key="2">
    <citation type="journal article" date="2017" name="Genome Biol.">
        <title>New reference genome sequences of hot pepper reveal the massive evolution of plant disease-resistance genes by retroduplication.</title>
        <authorList>
            <person name="Kim S."/>
            <person name="Park J."/>
            <person name="Yeom S.I."/>
            <person name="Kim Y.M."/>
            <person name="Seo E."/>
            <person name="Kim K.T."/>
            <person name="Kim M.S."/>
            <person name="Lee J.M."/>
            <person name="Cheong K."/>
            <person name="Shin H.S."/>
            <person name="Kim S.B."/>
            <person name="Han K."/>
            <person name="Lee J."/>
            <person name="Park M."/>
            <person name="Lee H.A."/>
            <person name="Lee H.Y."/>
            <person name="Lee Y."/>
            <person name="Oh S."/>
            <person name="Lee J.H."/>
            <person name="Choi E."/>
            <person name="Choi E."/>
            <person name="Lee S.E."/>
            <person name="Jeon J."/>
            <person name="Kim H."/>
            <person name="Choi G."/>
            <person name="Song H."/>
            <person name="Lee J."/>
            <person name="Lee S.C."/>
            <person name="Kwon J.K."/>
            <person name="Lee H.Y."/>
            <person name="Koo N."/>
            <person name="Hong Y."/>
            <person name="Kim R.W."/>
            <person name="Kang W.H."/>
            <person name="Huh J.H."/>
            <person name="Kang B.C."/>
            <person name="Yang T.J."/>
            <person name="Lee Y.H."/>
            <person name="Bennetzen J.L."/>
            <person name="Choi D."/>
        </authorList>
    </citation>
    <scope>NUCLEOTIDE SEQUENCE [LARGE SCALE GENOMIC DNA]</scope>
    <source>
        <strain evidence="2">cv. CM334</strain>
    </source>
</reference>
<accession>A0A2G2YR23</accession>
<protein>
    <submittedName>
        <fullName evidence="1">Uncharacterized protein</fullName>
    </submittedName>
</protein>
<dbReference type="InterPro" id="IPR052844">
    <property type="entry name" value="Leaf_Dev_Regulator"/>
</dbReference>
<keyword evidence="2" id="KW-1185">Reference proteome</keyword>
<dbReference type="EMBL" id="AYRZ02000009">
    <property type="protein sequence ID" value="PHT72193.1"/>
    <property type="molecule type" value="Genomic_DNA"/>
</dbReference>
<dbReference type="Proteomes" id="UP000222542">
    <property type="component" value="Unassembled WGS sequence"/>
</dbReference>
<name>A0A2G2YR23_CAPAN</name>
<sequence>MNALREEKRATLDSIEAEYKGQLAGLRRVAETEEQKLAEQWAYKHLRLAKLLEQMGCQSRLAEPNGGC</sequence>